<feature type="compositionally biased region" description="Acidic residues" evidence="1">
    <location>
        <begin position="274"/>
        <end position="294"/>
    </location>
</feature>
<name>A0A9Q0IGY9_9TELE</name>
<accession>A0A9Q0IGY9</accession>
<evidence type="ECO:0000313" key="3">
    <source>
        <dbReference type="Proteomes" id="UP001148018"/>
    </source>
</evidence>
<organism evidence="2 3">
    <name type="scientific">Muraenolepis orangiensis</name>
    <name type="common">Patagonian moray cod</name>
    <dbReference type="NCBI Taxonomy" id="630683"/>
    <lineage>
        <taxon>Eukaryota</taxon>
        <taxon>Metazoa</taxon>
        <taxon>Chordata</taxon>
        <taxon>Craniata</taxon>
        <taxon>Vertebrata</taxon>
        <taxon>Euteleostomi</taxon>
        <taxon>Actinopterygii</taxon>
        <taxon>Neopterygii</taxon>
        <taxon>Teleostei</taxon>
        <taxon>Neoteleostei</taxon>
        <taxon>Acanthomorphata</taxon>
        <taxon>Zeiogadaria</taxon>
        <taxon>Gadariae</taxon>
        <taxon>Gadiformes</taxon>
        <taxon>Muraenolepidoidei</taxon>
        <taxon>Muraenolepididae</taxon>
        <taxon>Muraenolepis</taxon>
    </lineage>
</organism>
<reference evidence="2" key="1">
    <citation type="submission" date="2022-07" db="EMBL/GenBank/DDBJ databases">
        <title>Chromosome-level genome of Muraenolepis orangiensis.</title>
        <authorList>
            <person name="Kim J."/>
        </authorList>
    </citation>
    <scope>NUCLEOTIDE SEQUENCE</scope>
    <source>
        <strain evidence="2">KU_S4_2022</strain>
        <tissue evidence="2">Muscle</tissue>
    </source>
</reference>
<gene>
    <name evidence="2" type="ORF">NHX12_001121</name>
</gene>
<feature type="non-terminal residue" evidence="2">
    <location>
        <position position="406"/>
    </location>
</feature>
<protein>
    <recommendedName>
        <fullName evidence="4">Zinc finger protein 407</fullName>
    </recommendedName>
</protein>
<dbReference type="AlphaFoldDB" id="A0A9Q0IGY9"/>
<evidence type="ECO:0000313" key="2">
    <source>
        <dbReference type="EMBL" id="KAJ3597598.1"/>
    </source>
</evidence>
<feature type="region of interest" description="Disordered" evidence="1">
    <location>
        <begin position="273"/>
        <end position="302"/>
    </location>
</feature>
<dbReference type="EMBL" id="JANIIK010000109">
    <property type="protein sequence ID" value="KAJ3597598.1"/>
    <property type="molecule type" value="Genomic_DNA"/>
</dbReference>
<comment type="caution">
    <text evidence="2">The sequence shown here is derived from an EMBL/GenBank/DDBJ whole genome shotgun (WGS) entry which is preliminary data.</text>
</comment>
<dbReference type="OrthoDB" id="8844098at2759"/>
<evidence type="ECO:0008006" key="4">
    <source>
        <dbReference type="Google" id="ProtNLM"/>
    </source>
</evidence>
<dbReference type="Proteomes" id="UP001148018">
    <property type="component" value="Unassembled WGS sequence"/>
</dbReference>
<sequence>GPPTTVISPRPGRRRKRGSDHTPMGYAIIDFRLFRSVRLDPHPQGSSMDRLINTLVSVICTEHCIVCKSYECRLKGQGAAIVETLELPDAQVGSLRGPQDPEAHDGPIRQLIIIQDYGDGEVSVDQTELEESAATTLQALAMAGQVAKLLHITEDGQLVAATGEAASGPAHLAAAGGTRYVVLESGGGGGAEGLRRVVAEAGHQGGSATESVTALDALLNAVSELGQREEVVEAGGGPGGVAVEQAQMPVPETQEVPAELRHDAPMLVPKVEEGQEAEGQEAEGQEAEGQEAEGQEAVQKSHSGMQEVVEFAASQMLKDGLKQVIINDKGTHYIVTELDDCTLQVEEAMFEEAPEEEPMAVTVTGEEVEEVELRQQPAPSLVAEQQPGGEVVVYLDGAPHKVVLEQ</sequence>
<feature type="region of interest" description="Disordered" evidence="1">
    <location>
        <begin position="1"/>
        <end position="22"/>
    </location>
</feature>
<keyword evidence="3" id="KW-1185">Reference proteome</keyword>
<proteinExistence type="predicted"/>
<evidence type="ECO:0000256" key="1">
    <source>
        <dbReference type="SAM" id="MobiDB-lite"/>
    </source>
</evidence>